<dbReference type="PANTHER" id="PTHR32089:SF112">
    <property type="entry name" value="LYSOZYME-LIKE PROTEIN-RELATED"/>
    <property type="match status" value="1"/>
</dbReference>
<dbReference type="Gene3D" id="1.10.287.950">
    <property type="entry name" value="Methyl-accepting chemotaxis protein"/>
    <property type="match status" value="1"/>
</dbReference>
<dbReference type="EMBL" id="JAGIKZ010000006">
    <property type="protein sequence ID" value="MBP2240927.1"/>
    <property type="molecule type" value="Genomic_DNA"/>
</dbReference>
<evidence type="ECO:0000313" key="6">
    <source>
        <dbReference type="Proteomes" id="UP001519293"/>
    </source>
</evidence>
<evidence type="ECO:0000313" key="5">
    <source>
        <dbReference type="EMBL" id="MBP2240927.1"/>
    </source>
</evidence>
<protein>
    <submittedName>
        <fullName evidence="5">Methyl-accepting chemotaxis protein</fullName>
    </submittedName>
</protein>
<organism evidence="5 6">
    <name type="scientific">Cytobacillus eiseniae</name>
    <dbReference type="NCBI Taxonomy" id="762947"/>
    <lineage>
        <taxon>Bacteria</taxon>
        <taxon>Bacillati</taxon>
        <taxon>Bacillota</taxon>
        <taxon>Bacilli</taxon>
        <taxon>Bacillales</taxon>
        <taxon>Bacillaceae</taxon>
        <taxon>Cytobacillus</taxon>
    </lineage>
</organism>
<name>A0ABS4RDF3_9BACI</name>
<feature type="transmembrane region" description="Helical" evidence="3">
    <location>
        <begin position="50"/>
        <end position="76"/>
    </location>
</feature>
<keyword evidence="3" id="KW-0472">Membrane</keyword>
<sequence>MKKISTKIILISLLNSIMIAITNVGASLVMRNGDSNTLPTNTESAQQMQQGFIIPTTVLWGLIISLIIGVVLSYILGKAIEKPIVKITEIAEETANLNLVETDGEFEKLLNIKDQTGDMARALHDTRKALRVMASELQEVSSTVTNHSDKLTKNTNENVNSITQVVTTIDQLAAGNSAQAETMSGISKTLSDVVLLIDEIARKTSEGAEQASQSIESINEGQTSVDMQTKKMDETLRVSNEVNRSINELKEMIYQVTGFVGIITSIAEQTNLLALNASIEAARAGEAGKGFSVVADEIRKLAEKASNSASEITSIIEKTSDRTDLAVTNIEQSNKLVDEQRDALKITEEAFDKIKYMYEDIVGGFKQTAVAMRTVNENSKMVSIQIQDLTSQVEDFAASTEEISAIGQEQLVSTEIIANSAKELDELAITLNNQINKLKIN</sequence>
<evidence type="ECO:0000259" key="4">
    <source>
        <dbReference type="PROSITE" id="PS50111"/>
    </source>
</evidence>
<comment type="caution">
    <text evidence="5">The sequence shown here is derived from an EMBL/GenBank/DDBJ whole genome shotgun (WGS) entry which is preliminary data.</text>
</comment>
<reference evidence="5 6" key="1">
    <citation type="submission" date="2021-03" db="EMBL/GenBank/DDBJ databases">
        <title>Genomic Encyclopedia of Type Strains, Phase IV (KMG-IV): sequencing the most valuable type-strain genomes for metagenomic binning, comparative biology and taxonomic classification.</title>
        <authorList>
            <person name="Goeker M."/>
        </authorList>
    </citation>
    <scope>NUCLEOTIDE SEQUENCE [LARGE SCALE GENOMIC DNA]</scope>
    <source>
        <strain evidence="5 6">DSM 26675</strain>
    </source>
</reference>
<keyword evidence="1 2" id="KW-0807">Transducer</keyword>
<dbReference type="Proteomes" id="UP001519293">
    <property type="component" value="Unassembled WGS sequence"/>
</dbReference>
<feature type="transmembrane region" description="Helical" evidence="3">
    <location>
        <begin position="7"/>
        <end position="30"/>
    </location>
</feature>
<gene>
    <name evidence="5" type="ORF">J2Z40_001487</name>
</gene>
<proteinExistence type="predicted"/>
<feature type="domain" description="Methyl-accepting transducer" evidence="4">
    <location>
        <begin position="154"/>
        <end position="404"/>
    </location>
</feature>
<keyword evidence="3" id="KW-1133">Transmembrane helix</keyword>
<keyword evidence="3" id="KW-0812">Transmembrane</keyword>
<evidence type="ECO:0000256" key="3">
    <source>
        <dbReference type="SAM" id="Phobius"/>
    </source>
</evidence>
<evidence type="ECO:0000256" key="2">
    <source>
        <dbReference type="PROSITE-ProRule" id="PRU00284"/>
    </source>
</evidence>
<evidence type="ECO:0000256" key="1">
    <source>
        <dbReference type="ARBA" id="ARBA00023224"/>
    </source>
</evidence>
<dbReference type="SUPFAM" id="SSF58104">
    <property type="entry name" value="Methyl-accepting chemotaxis protein (MCP) signaling domain"/>
    <property type="match status" value="1"/>
</dbReference>
<dbReference type="RefSeq" id="WP_066400663.1">
    <property type="nucleotide sequence ID" value="NZ_JAGIKZ010000006.1"/>
</dbReference>
<dbReference type="InterPro" id="IPR004089">
    <property type="entry name" value="MCPsignal_dom"/>
</dbReference>
<dbReference type="Gene3D" id="6.10.340.10">
    <property type="match status" value="1"/>
</dbReference>
<accession>A0ABS4RDF3</accession>
<keyword evidence="6" id="KW-1185">Reference proteome</keyword>
<dbReference type="Pfam" id="PF00015">
    <property type="entry name" value="MCPsignal"/>
    <property type="match status" value="1"/>
</dbReference>
<dbReference type="SMART" id="SM00283">
    <property type="entry name" value="MA"/>
    <property type="match status" value="1"/>
</dbReference>
<dbReference type="PANTHER" id="PTHR32089">
    <property type="entry name" value="METHYL-ACCEPTING CHEMOTAXIS PROTEIN MCPB"/>
    <property type="match status" value="1"/>
</dbReference>
<dbReference type="PROSITE" id="PS50111">
    <property type="entry name" value="CHEMOTAXIS_TRANSDUC_2"/>
    <property type="match status" value="1"/>
</dbReference>